<protein>
    <submittedName>
        <fullName evidence="5">Putative CheA signal transduction histidine kinase</fullName>
    </submittedName>
</protein>
<evidence type="ECO:0000259" key="3">
    <source>
        <dbReference type="PROSITE" id="PS50801"/>
    </source>
</evidence>
<evidence type="ECO:0000259" key="4">
    <source>
        <dbReference type="PROSITE" id="PS50894"/>
    </source>
</evidence>
<dbReference type="AlphaFoldDB" id="A0A0H3A964"/>
<dbReference type="Gene3D" id="3.30.750.24">
    <property type="entry name" value="STAS domain"/>
    <property type="match status" value="1"/>
</dbReference>
<dbReference type="PANTHER" id="PTHR43395">
    <property type="entry name" value="SENSOR HISTIDINE KINASE CHEA"/>
    <property type="match status" value="1"/>
</dbReference>
<proteinExistence type="predicted"/>
<evidence type="ECO:0000313" key="6">
    <source>
        <dbReference type="Proteomes" id="UP000009173"/>
    </source>
</evidence>
<dbReference type="InterPro" id="IPR002645">
    <property type="entry name" value="STAS_dom"/>
</dbReference>
<dbReference type="Gene3D" id="1.20.120.160">
    <property type="entry name" value="HPT domain"/>
    <property type="match status" value="1"/>
</dbReference>
<dbReference type="RefSeq" id="WP_011792390.1">
    <property type="nucleotide sequence ID" value="NC_008751.1"/>
</dbReference>
<feature type="region of interest" description="Disordered" evidence="2">
    <location>
        <begin position="597"/>
        <end position="622"/>
    </location>
</feature>
<organism evidence="5 6">
    <name type="scientific">Nitratidesulfovibrio vulgaris (strain DP4)</name>
    <name type="common">Desulfovibrio vulgaris</name>
    <dbReference type="NCBI Taxonomy" id="391774"/>
    <lineage>
        <taxon>Bacteria</taxon>
        <taxon>Pseudomonadati</taxon>
        <taxon>Thermodesulfobacteriota</taxon>
        <taxon>Desulfovibrionia</taxon>
        <taxon>Desulfovibrionales</taxon>
        <taxon>Desulfovibrionaceae</taxon>
        <taxon>Nitratidesulfovibrio</taxon>
    </lineage>
</organism>
<feature type="region of interest" description="Disordered" evidence="2">
    <location>
        <begin position="494"/>
        <end position="523"/>
    </location>
</feature>
<dbReference type="InterPro" id="IPR058548">
    <property type="entry name" value="MlaB-like_STAS"/>
</dbReference>
<dbReference type="HOGENOM" id="CLU_410355_0_0_7"/>
<dbReference type="GO" id="GO:0000160">
    <property type="term" value="P:phosphorelay signal transduction system"/>
    <property type="evidence" value="ECO:0007669"/>
    <property type="project" value="InterPro"/>
</dbReference>
<feature type="region of interest" description="Disordered" evidence="2">
    <location>
        <begin position="309"/>
        <end position="334"/>
    </location>
</feature>
<gene>
    <name evidence="5" type="ordered locus">Dvul_1645</name>
</gene>
<dbReference type="EMBL" id="CP000527">
    <property type="protein sequence ID" value="ABM28662.1"/>
    <property type="molecule type" value="Genomic_DNA"/>
</dbReference>
<dbReference type="SUPFAM" id="SSF47226">
    <property type="entry name" value="Histidine-containing phosphotransfer domain, HPT domain"/>
    <property type="match status" value="1"/>
</dbReference>
<evidence type="ECO:0000313" key="5">
    <source>
        <dbReference type="EMBL" id="ABM28662.1"/>
    </source>
</evidence>
<evidence type="ECO:0000256" key="2">
    <source>
        <dbReference type="SAM" id="MobiDB-lite"/>
    </source>
</evidence>
<dbReference type="GO" id="GO:0004672">
    <property type="term" value="F:protein kinase activity"/>
    <property type="evidence" value="ECO:0007669"/>
    <property type="project" value="UniProtKB-ARBA"/>
</dbReference>
<dbReference type="KEGG" id="dvl:Dvul_1645"/>
<dbReference type="InterPro" id="IPR036513">
    <property type="entry name" value="STAS_dom_sf"/>
</dbReference>
<accession>A0A0H3A964</accession>
<dbReference type="CDD" id="cd07043">
    <property type="entry name" value="STAS_anti-anti-sigma_factors"/>
    <property type="match status" value="1"/>
</dbReference>
<feature type="domain" description="STAS" evidence="3">
    <location>
        <begin position="621"/>
        <end position="731"/>
    </location>
</feature>
<keyword evidence="5" id="KW-0418">Kinase</keyword>
<dbReference type="PROSITE" id="PS50801">
    <property type="entry name" value="STAS"/>
    <property type="match status" value="1"/>
</dbReference>
<comment type="caution">
    <text evidence="1">Lacks conserved residue(s) required for the propagation of feature annotation.</text>
</comment>
<sequence>MTDQEKRTQLEREFLGEALRVLADAGVDLLELEVGGDGVEHAVLGRLSRITQTMRGGAGLLGLNAMHELALVLEAVLDLARHEKLPLDTVVITAIERGMDAFAARFKGMRDSQDAGGTAGRAEVTQAVQLLQGVVRQPADARCISERHVVRGPDVDAVFTMGGHDLRRASREGLRFYVLAFDVEHDLRQKDVSPLGLLVFLQKSGDVVDARFTGVRGGGGGNVGVLFSSILDADLLGAVFQIDASRVFAVDTDAVARGEAAWRERDLPAPDAGKSAMPDEPDSRSIELLLLQYDEAMKRLREQSMQDDFEPYDMNSDTDEKPASQNAGGEFDEVVGMPDTSFDGQEAMPLSGTLSDTVADPVYQAAGAEAEEYATDAPSSGMAGDAMPPLDAPGSYGFFDDAPGVGILTDTPHPVADTLETGEASGSLAGDDAVDDDAAASLLLDLEAEFDAPLLDEADAYAVEPHRIGLAEGGTLDGAASHLSDGLSIADSDLDFFRDDAPPPDQSHLDLPLSERGEKPGGDGIMLDLGFDDAAGDEAPAVDTFPEAPAMPAAAGMGLDASLVDPDVMAAVGAAGGLPPHDEAIAEAVAFPAGTPSATVSVPSSPRPVSGTGVAAEPTSGGFDVRESGGSGILILSGELTIERSLAFRDALLEMFDRYQNVRLDLSGVTEVDLTFFQLLRAAVVTAQRRGGTLAGCGVVPAPVSETAHRAGLDAQAVKRAGFEAVLGGMA</sequence>
<reference evidence="6" key="1">
    <citation type="journal article" date="2009" name="Environ. Microbiol.">
        <title>Contribution of mobile genetic elements to Desulfovibrio vulgaris genome plasticity.</title>
        <authorList>
            <person name="Walker C.B."/>
            <person name="Stolyar S."/>
            <person name="Chivian D."/>
            <person name="Pinel N."/>
            <person name="Gabster J.A."/>
            <person name="Dehal P.S."/>
            <person name="He Z."/>
            <person name="Yang Z.K."/>
            <person name="Yen H.C."/>
            <person name="Zhou J."/>
            <person name="Wall J.D."/>
            <person name="Hazen T.C."/>
            <person name="Arkin A.P."/>
            <person name="Stahl D.A."/>
        </authorList>
    </citation>
    <scope>NUCLEOTIDE SEQUENCE [LARGE SCALE GENOMIC DNA]</scope>
    <source>
        <strain evidence="6">DP4</strain>
    </source>
</reference>
<dbReference type="PANTHER" id="PTHR43395:SF1">
    <property type="entry name" value="CHEMOTAXIS PROTEIN CHEA"/>
    <property type="match status" value="1"/>
</dbReference>
<dbReference type="SUPFAM" id="SSF52091">
    <property type="entry name" value="SpoIIaa-like"/>
    <property type="match status" value="1"/>
</dbReference>
<dbReference type="PROSITE" id="PS50894">
    <property type="entry name" value="HPT"/>
    <property type="match status" value="1"/>
</dbReference>
<keyword evidence="5" id="KW-0808">Transferase</keyword>
<name>A0A0H3A964_NITV4</name>
<dbReference type="InterPro" id="IPR008207">
    <property type="entry name" value="Sig_transdc_His_kin_Hpt_dom"/>
</dbReference>
<evidence type="ECO:0000256" key="1">
    <source>
        <dbReference type="PROSITE-ProRule" id="PRU00110"/>
    </source>
</evidence>
<dbReference type="Proteomes" id="UP000009173">
    <property type="component" value="Chromosome"/>
</dbReference>
<feature type="domain" description="HPt" evidence="4">
    <location>
        <begin position="3"/>
        <end position="109"/>
    </location>
</feature>
<feature type="compositionally biased region" description="Low complexity" evidence="2">
    <location>
        <begin position="597"/>
        <end position="614"/>
    </location>
</feature>
<dbReference type="InterPro" id="IPR036641">
    <property type="entry name" value="HPT_dom_sf"/>
</dbReference>
<dbReference type="Pfam" id="PF13466">
    <property type="entry name" value="STAS_2"/>
    <property type="match status" value="1"/>
</dbReference>
<dbReference type="InterPro" id="IPR051315">
    <property type="entry name" value="Bact_Chemotaxis_CheA"/>
</dbReference>